<sequence length="125" mass="13561">MLAQSNVHYLSRSALRGTPLEALVNRTVAVVEDGGRLYAVVLPRGAPQPTLSFEVYDVATGREVSSRTVMVASADGEYHIPLNGNATEIVKAGGRVYKVVIETAQPLDAVVLYSYYGVSWYWLGT</sequence>
<protein>
    <submittedName>
        <fullName evidence="1">Uncharacterized protein</fullName>
    </submittedName>
</protein>
<proteinExistence type="predicted"/>
<dbReference type="AlphaFoldDB" id="F2L2V6"/>
<reference key="2">
    <citation type="submission" date="2011-03" db="EMBL/GenBank/DDBJ databases">
        <title>Complete genome sequence of the thermoacidophilic crenarchaeon Thermoproteus uzoniensis 768-20.</title>
        <authorList>
            <person name="Mardanov A.V."/>
            <person name="Gumerov V.M."/>
            <person name="Beletsky A.V."/>
            <person name="Prokofeva M.I."/>
            <person name="Bonch-Osmolovskaya E.A."/>
            <person name="Ravin N.V."/>
            <person name="Skryabin K.G."/>
        </authorList>
    </citation>
    <scope>NUCLEOTIDE SEQUENCE</scope>
    <source>
        <strain>768-20</strain>
    </source>
</reference>
<dbReference type="EMBL" id="CP002590">
    <property type="protein sequence ID" value="AEA11894.1"/>
    <property type="molecule type" value="Genomic_DNA"/>
</dbReference>
<reference evidence="1 2" key="1">
    <citation type="journal article" date="2011" name="J. Bacteriol.">
        <title>Complete genome sequence of the thermoacidophilic crenarchaeon Thermoproteus uzoniensis 768-20.</title>
        <authorList>
            <person name="Mardanov A.V."/>
            <person name="Gumerov V.M."/>
            <person name="Beletsky A.V."/>
            <person name="Prokofeva M.I."/>
            <person name="Bonch-Osmolovskaya E.A."/>
            <person name="Ravin N.V."/>
            <person name="Skryabin K.G."/>
        </authorList>
    </citation>
    <scope>NUCLEOTIDE SEQUENCE [LARGE SCALE GENOMIC DNA]</scope>
    <source>
        <strain evidence="1 2">768-20</strain>
    </source>
</reference>
<accession>F2L2V6</accession>
<dbReference type="STRING" id="999630.TUZN_0398"/>
<dbReference type="HOGENOM" id="CLU_1987740_0_0_2"/>
<dbReference type="KEGG" id="tuz:TUZN_0398"/>
<organism evidence="1 2">
    <name type="scientific">Thermoproteus uzoniensis (strain 768-20)</name>
    <dbReference type="NCBI Taxonomy" id="999630"/>
    <lineage>
        <taxon>Archaea</taxon>
        <taxon>Thermoproteota</taxon>
        <taxon>Thermoprotei</taxon>
        <taxon>Thermoproteales</taxon>
        <taxon>Thermoproteaceae</taxon>
        <taxon>Thermoproteus</taxon>
    </lineage>
</organism>
<evidence type="ECO:0000313" key="1">
    <source>
        <dbReference type="EMBL" id="AEA11894.1"/>
    </source>
</evidence>
<gene>
    <name evidence="1" type="ordered locus">TUZN_0398</name>
</gene>
<dbReference type="eggNOG" id="arCOG07836">
    <property type="taxonomic scope" value="Archaea"/>
</dbReference>
<dbReference type="Proteomes" id="UP000008138">
    <property type="component" value="Chromosome"/>
</dbReference>
<evidence type="ECO:0000313" key="2">
    <source>
        <dbReference type="Proteomes" id="UP000008138"/>
    </source>
</evidence>
<keyword evidence="2" id="KW-1185">Reference proteome</keyword>
<name>F2L2V6_THEU7</name>